<reference evidence="19 20" key="1">
    <citation type="submission" date="2017-02" db="EMBL/GenBank/DDBJ databases">
        <authorList>
            <person name="Peterson S.W."/>
        </authorList>
    </citation>
    <scope>NUCLEOTIDE SEQUENCE [LARGE SCALE GENOMIC DNA]</scope>
    <source>
        <strain evidence="19 20">ATCC 43324</strain>
    </source>
</reference>
<dbReference type="SUPFAM" id="SSF51621">
    <property type="entry name" value="Phosphoenolpyruvate/pyruvate domain"/>
    <property type="match status" value="1"/>
</dbReference>
<comment type="cofactor">
    <cofactor evidence="1 12 15">
        <name>Mg(2+)</name>
        <dbReference type="ChEBI" id="CHEBI:18420"/>
    </cofactor>
</comment>
<evidence type="ECO:0000256" key="15">
    <source>
        <dbReference type="PIRSR" id="PIRSR000853-3"/>
    </source>
</evidence>
<feature type="binding site" evidence="14">
    <location>
        <position position="595"/>
    </location>
    <ligand>
        <name>substrate</name>
    </ligand>
</feature>
<evidence type="ECO:0000259" key="17">
    <source>
        <dbReference type="Pfam" id="PF01326"/>
    </source>
</evidence>
<evidence type="ECO:0000256" key="2">
    <source>
        <dbReference type="ARBA" id="ARBA00003144"/>
    </source>
</evidence>
<feature type="domain" description="PEP-utilising enzyme mobile" evidence="16">
    <location>
        <begin position="456"/>
        <end position="537"/>
    </location>
</feature>
<comment type="catalytic activity">
    <reaction evidence="12">
        <text>pyruvate + phosphate + ATP = phosphoenolpyruvate + AMP + diphosphate + H(+)</text>
        <dbReference type="Rhea" id="RHEA:10756"/>
        <dbReference type="ChEBI" id="CHEBI:15361"/>
        <dbReference type="ChEBI" id="CHEBI:15378"/>
        <dbReference type="ChEBI" id="CHEBI:30616"/>
        <dbReference type="ChEBI" id="CHEBI:33019"/>
        <dbReference type="ChEBI" id="CHEBI:43474"/>
        <dbReference type="ChEBI" id="CHEBI:58702"/>
        <dbReference type="ChEBI" id="CHEBI:456215"/>
        <dbReference type="EC" id="2.7.9.1"/>
    </reaction>
</comment>
<dbReference type="Gene3D" id="3.30.1490.20">
    <property type="entry name" value="ATP-grasp fold, A domain"/>
    <property type="match status" value="1"/>
</dbReference>
<feature type="active site" description="Proton donor" evidence="13">
    <location>
        <position position="864"/>
    </location>
</feature>
<dbReference type="eggNOG" id="COG1080">
    <property type="taxonomic scope" value="Bacteria"/>
</dbReference>
<protein>
    <recommendedName>
        <fullName evidence="5 12">Pyruvate, phosphate dikinase</fullName>
        <ecNumber evidence="4 12">2.7.9.1</ecNumber>
    </recommendedName>
</protein>
<keyword evidence="10" id="KW-0067">ATP-binding</keyword>
<keyword evidence="11 15" id="KW-0460">Magnesium</keyword>
<evidence type="ECO:0000256" key="12">
    <source>
        <dbReference type="PIRNR" id="PIRNR000853"/>
    </source>
</evidence>
<evidence type="ECO:0000256" key="10">
    <source>
        <dbReference type="ARBA" id="ARBA00022840"/>
    </source>
</evidence>
<dbReference type="InterPro" id="IPR013815">
    <property type="entry name" value="ATP_grasp_subdomain_1"/>
</dbReference>
<dbReference type="InterPro" id="IPR018274">
    <property type="entry name" value="PEP_util_AS"/>
</dbReference>
<evidence type="ECO:0000256" key="13">
    <source>
        <dbReference type="PIRSR" id="PIRSR000853-1"/>
    </source>
</evidence>
<feature type="binding site" evidence="15">
    <location>
        <position position="802"/>
    </location>
    <ligand>
        <name>Mg(2+)</name>
        <dbReference type="ChEBI" id="CHEBI:18420"/>
    </ligand>
</feature>
<dbReference type="Gene3D" id="3.30.470.20">
    <property type="entry name" value="ATP-grasp fold, B domain"/>
    <property type="match status" value="1"/>
</dbReference>
<evidence type="ECO:0000256" key="1">
    <source>
        <dbReference type="ARBA" id="ARBA00001946"/>
    </source>
</evidence>
<evidence type="ECO:0000256" key="3">
    <source>
        <dbReference type="ARBA" id="ARBA00007837"/>
    </source>
</evidence>
<dbReference type="GO" id="GO:0050242">
    <property type="term" value="F:pyruvate, phosphate dikinase activity"/>
    <property type="evidence" value="ECO:0007669"/>
    <property type="project" value="UniProtKB-UniRule"/>
</dbReference>
<keyword evidence="9 19" id="KW-0418">Kinase</keyword>
<evidence type="ECO:0000256" key="9">
    <source>
        <dbReference type="ARBA" id="ARBA00022777"/>
    </source>
</evidence>
<gene>
    <name evidence="19" type="ORF">SAMN02745202_02389</name>
</gene>
<dbReference type="InterPro" id="IPR036637">
    <property type="entry name" value="Phosphohistidine_dom_sf"/>
</dbReference>
<dbReference type="InterPro" id="IPR015813">
    <property type="entry name" value="Pyrv/PenolPyrv_kinase-like_dom"/>
</dbReference>
<feature type="binding site" evidence="14">
    <location>
        <position position="651"/>
    </location>
    <ligand>
        <name>substrate</name>
    </ligand>
</feature>
<dbReference type="SUPFAM" id="SSF52009">
    <property type="entry name" value="Phosphohistidine domain"/>
    <property type="match status" value="1"/>
</dbReference>
<dbReference type="InterPro" id="IPR008279">
    <property type="entry name" value="PEP-util_enz_mobile_dom"/>
</dbReference>
<dbReference type="PANTHER" id="PTHR22931:SF9">
    <property type="entry name" value="PYRUVATE, PHOSPHATE DIKINASE 1, CHLOROPLASTIC"/>
    <property type="match status" value="1"/>
</dbReference>
<keyword evidence="8" id="KW-0547">Nucleotide-binding</keyword>
<dbReference type="Pfam" id="PF02896">
    <property type="entry name" value="PEP-utilizers_C"/>
    <property type="match status" value="1"/>
</dbReference>
<proteinExistence type="inferred from homology"/>
<keyword evidence="7 15" id="KW-0479">Metal-binding</keyword>
<dbReference type="EMBL" id="FUXK01000037">
    <property type="protein sequence ID" value="SKA18085.1"/>
    <property type="molecule type" value="Genomic_DNA"/>
</dbReference>
<feature type="binding site" evidence="14">
    <location>
        <position position="778"/>
    </location>
    <ligand>
        <name>substrate</name>
    </ligand>
</feature>
<keyword evidence="19" id="KW-0670">Pyruvate</keyword>
<keyword evidence="6" id="KW-0808">Transferase</keyword>
<dbReference type="EC" id="2.7.9.1" evidence="4 12"/>
<evidence type="ECO:0000259" key="18">
    <source>
        <dbReference type="Pfam" id="PF02896"/>
    </source>
</evidence>
<dbReference type="PANTHER" id="PTHR22931">
    <property type="entry name" value="PHOSPHOENOLPYRUVATE DIKINASE-RELATED"/>
    <property type="match status" value="1"/>
</dbReference>
<sequence>MSEKRVYTFGNGKAEGRADMRNLLGGKGANLAEMNLIGIPVPPGFTITTDVCNEYFEKGKEKVVALLKNEVEQAVKHVEGLMKSKFGDVENPLLVSVRSGARASMPGMMDTILNLGLNDKVVEGLARKTGNERFAYDSYRRFVQMYGDVVLGMKPVNKEDIDPFEAIIIDVKGMRGISLDNEMNVDELKLLVKRFKEAIKQQTGKDFPTDPMEQLWGAICAVFDSWMNERAILYRKMEGIPAEWGTAVSVMAMVFGNMGNTSATGVCFSRDAATGENIFNGEYLVNAQGEDVVAGIRTPQQITKEGSIRWAHLQGIDEEIRVTKYPSMEETMPEIFAQLDNIQAKLECHYHDMQDMEFTVQEGHLWFLQTRNGKRTGTAMVKIAMDLLHEGEIDEKTALERCEPNKLDELLHPVFDKEALAKAKTLTRGLPASPGAACGQVVFFADDAERWHEEGKQVVMVRIETSPEDLAGMSAAEGILTARGGMTSHAAVVARGMGKCCVSGAGALNINYKARTAEIDGNIIHEGDYLSINGSTGEVYLGEVTTKPAEVTGDFAQLMDLCHKYSRLKVRTNADTPHDAEVARNFGAEGIGLCRTEHMFFENEKIKAMREMILADSKEGRERALEKLLPYQRQDFYGILKAMDGYPVNVRLLDPPLHEFVPHDLEGQRVMAEEMGVSIEEIQRRVNSLSEHNPMLGHRGCRLGNTYPEITAMQTRAILGAAIDLKKEGYNPKPEIMVPLIGIVDEFDAQEQVIRATAKELFEKEGTEIPFKVGTMIEIPRAALTAENIAKKAEYFSFGTNDLTQMTFGYSRDDISSFLPVYLEKKILKVDPFQVLDQTGVGQLVEMAVKKGRSTRPDLKCGICGEHGGEPSSVKFCHRVGLDYVSCSPFRVPIARLAAAQAAVEE</sequence>
<evidence type="ECO:0000259" key="16">
    <source>
        <dbReference type="Pfam" id="PF00391"/>
    </source>
</evidence>
<comment type="function">
    <text evidence="2">Catalyzes the reversible phosphorylation of pyruvate and phosphate.</text>
</comment>
<evidence type="ECO:0000256" key="7">
    <source>
        <dbReference type="ARBA" id="ARBA00022723"/>
    </source>
</evidence>
<dbReference type="PROSITE" id="PS00742">
    <property type="entry name" value="PEP_ENZYMES_2"/>
    <property type="match status" value="1"/>
</dbReference>
<dbReference type="InterPro" id="IPR040442">
    <property type="entry name" value="Pyrv_kinase-like_dom_sf"/>
</dbReference>
<dbReference type="NCBIfam" id="TIGR01828">
    <property type="entry name" value="pyru_phos_dikin"/>
    <property type="match status" value="1"/>
</dbReference>
<feature type="domain" description="PEP-utilising enzyme C-terminal" evidence="18">
    <location>
        <begin position="554"/>
        <end position="903"/>
    </location>
</feature>
<evidence type="ECO:0000256" key="14">
    <source>
        <dbReference type="PIRSR" id="PIRSR000853-2"/>
    </source>
</evidence>
<dbReference type="AlphaFoldDB" id="A0A1T4RPY5"/>
<dbReference type="PIRSF" id="PIRSF000853">
    <property type="entry name" value="PPDK"/>
    <property type="match status" value="1"/>
</dbReference>
<evidence type="ECO:0000256" key="8">
    <source>
        <dbReference type="ARBA" id="ARBA00022741"/>
    </source>
</evidence>
<evidence type="ECO:0000256" key="6">
    <source>
        <dbReference type="ARBA" id="ARBA00022679"/>
    </source>
</evidence>
<comment type="similarity">
    <text evidence="3 12">Belongs to the PEP-utilizing enzyme family.</text>
</comment>
<dbReference type="Gene3D" id="3.50.30.10">
    <property type="entry name" value="Phosphohistidine domain"/>
    <property type="match status" value="1"/>
</dbReference>
<dbReference type="eggNOG" id="COG0574">
    <property type="taxonomic scope" value="Bacteria"/>
</dbReference>
<evidence type="ECO:0000256" key="11">
    <source>
        <dbReference type="ARBA" id="ARBA00022842"/>
    </source>
</evidence>
<dbReference type="RefSeq" id="WP_025071333.1">
    <property type="nucleotide sequence ID" value="NZ_FUXK01000037.1"/>
</dbReference>
<dbReference type="PROSITE" id="PS00370">
    <property type="entry name" value="PEP_ENZYMES_PHOS_SITE"/>
    <property type="match status" value="1"/>
</dbReference>
<dbReference type="GO" id="GO:0005524">
    <property type="term" value="F:ATP binding"/>
    <property type="evidence" value="ECO:0007669"/>
    <property type="project" value="UniProtKB-UniRule"/>
</dbReference>
<feature type="binding site" evidence="14">
    <location>
        <position position="801"/>
    </location>
    <ligand>
        <name>substrate</name>
    </ligand>
</feature>
<feature type="binding site" evidence="15">
    <location>
        <position position="778"/>
    </location>
    <ligand>
        <name>Mg(2+)</name>
        <dbReference type="ChEBI" id="CHEBI:18420"/>
    </ligand>
</feature>
<dbReference type="InterPro" id="IPR002192">
    <property type="entry name" value="PPDK_AMP/ATP-bd"/>
</dbReference>
<evidence type="ECO:0000313" key="19">
    <source>
        <dbReference type="EMBL" id="SKA18085.1"/>
    </source>
</evidence>
<organism evidence="19 20">
    <name type="scientific">Segatella oulorum</name>
    <dbReference type="NCBI Taxonomy" id="28136"/>
    <lineage>
        <taxon>Bacteria</taxon>
        <taxon>Pseudomonadati</taxon>
        <taxon>Bacteroidota</taxon>
        <taxon>Bacteroidia</taxon>
        <taxon>Bacteroidales</taxon>
        <taxon>Prevotellaceae</taxon>
        <taxon>Segatella</taxon>
    </lineage>
</organism>
<dbReference type="Gene3D" id="1.10.189.10">
    <property type="entry name" value="Pyruvate Phosphate Dikinase, domain 2"/>
    <property type="match status" value="1"/>
</dbReference>
<dbReference type="InterPro" id="IPR000121">
    <property type="entry name" value="PEP_util_C"/>
</dbReference>
<dbReference type="InterPro" id="IPR023151">
    <property type="entry name" value="PEP_util_CS"/>
</dbReference>
<dbReference type="GO" id="GO:0016301">
    <property type="term" value="F:kinase activity"/>
    <property type="evidence" value="ECO:0007669"/>
    <property type="project" value="UniProtKB-UniRule"/>
</dbReference>
<name>A0A1T4RPY5_9BACT</name>
<feature type="active site" description="Tele-phosphohistidine intermediate" evidence="13">
    <location>
        <position position="489"/>
    </location>
</feature>
<feature type="domain" description="Pyruvate phosphate dikinase AMP/ATP-binding" evidence="17">
    <location>
        <begin position="22"/>
        <end position="390"/>
    </location>
</feature>
<evidence type="ECO:0000256" key="4">
    <source>
        <dbReference type="ARBA" id="ARBA00011994"/>
    </source>
</evidence>
<dbReference type="Gene3D" id="3.20.20.60">
    <property type="entry name" value="Phosphoenolpyruvate-binding domains"/>
    <property type="match status" value="1"/>
</dbReference>
<accession>A0A1T4RPY5</accession>
<dbReference type="Proteomes" id="UP000190065">
    <property type="component" value="Unassembled WGS sequence"/>
</dbReference>
<evidence type="ECO:0000313" key="20">
    <source>
        <dbReference type="Proteomes" id="UP000190065"/>
    </source>
</evidence>
<evidence type="ECO:0000256" key="5">
    <source>
        <dbReference type="ARBA" id="ARBA00020138"/>
    </source>
</evidence>
<dbReference type="Pfam" id="PF01326">
    <property type="entry name" value="PPDK_N"/>
    <property type="match status" value="1"/>
</dbReference>
<feature type="binding site" evidence="14">
    <location>
        <position position="800"/>
    </location>
    <ligand>
        <name>substrate</name>
    </ligand>
</feature>
<dbReference type="SUPFAM" id="SSF56059">
    <property type="entry name" value="Glutathione synthetase ATP-binding domain-like"/>
    <property type="match status" value="1"/>
</dbReference>
<dbReference type="Gene3D" id="1.20.80.30">
    <property type="match status" value="1"/>
</dbReference>
<dbReference type="Pfam" id="PF00391">
    <property type="entry name" value="PEP-utilizers"/>
    <property type="match status" value="1"/>
</dbReference>
<dbReference type="STRING" id="28136.SAMN02745202_02389"/>
<dbReference type="InterPro" id="IPR010121">
    <property type="entry name" value="Pyruvate_phosphate_dikinase"/>
</dbReference>
<feature type="binding site" evidence="14">
    <location>
        <position position="802"/>
    </location>
    <ligand>
        <name>substrate</name>
    </ligand>
</feature>
<dbReference type="GO" id="GO:0046872">
    <property type="term" value="F:metal ion binding"/>
    <property type="evidence" value="ECO:0007669"/>
    <property type="project" value="UniProtKB-UniRule"/>
</dbReference>
<feature type="binding site" evidence="14">
    <location>
        <position position="799"/>
    </location>
    <ligand>
        <name>substrate</name>
    </ligand>
</feature>